<dbReference type="Gene3D" id="3.30.230.30">
    <property type="entry name" value="Impact, N-terminal domain"/>
    <property type="match status" value="1"/>
</dbReference>
<dbReference type="EMBL" id="CYZP01000028">
    <property type="protein sequence ID" value="CUO42158.1"/>
    <property type="molecule type" value="Genomic_DNA"/>
</dbReference>
<dbReference type="RefSeq" id="WP_025580167.1">
    <property type="nucleotide sequence ID" value="NZ_CYZP01000028.1"/>
</dbReference>
<evidence type="ECO:0000259" key="3">
    <source>
        <dbReference type="Pfam" id="PF09186"/>
    </source>
</evidence>
<dbReference type="GeneID" id="75077598"/>
<dbReference type="InterPro" id="IPR001498">
    <property type="entry name" value="Impact_N"/>
</dbReference>
<dbReference type="PROSITE" id="PS00910">
    <property type="entry name" value="UPF0029"/>
    <property type="match status" value="1"/>
</dbReference>
<gene>
    <name evidence="4" type="primary">yigZ</name>
    <name evidence="4" type="ORF">ERS852476_02814</name>
</gene>
<comment type="similarity">
    <text evidence="1">Belongs to the IMPACT family.</text>
</comment>
<dbReference type="Pfam" id="PF01205">
    <property type="entry name" value="Impact_N"/>
    <property type="match status" value="1"/>
</dbReference>
<dbReference type="InterPro" id="IPR020568">
    <property type="entry name" value="Ribosomal_Su5_D2-typ_SF"/>
</dbReference>
<dbReference type="InterPro" id="IPR015796">
    <property type="entry name" value="Impact_YigZ-like"/>
</dbReference>
<evidence type="ECO:0000256" key="1">
    <source>
        <dbReference type="ARBA" id="ARBA00007665"/>
    </source>
</evidence>
<organism evidence="4 5">
    <name type="scientific">Blautia obeum</name>
    <dbReference type="NCBI Taxonomy" id="40520"/>
    <lineage>
        <taxon>Bacteria</taxon>
        <taxon>Bacillati</taxon>
        <taxon>Bacillota</taxon>
        <taxon>Clostridia</taxon>
        <taxon>Lachnospirales</taxon>
        <taxon>Lachnospiraceae</taxon>
        <taxon>Blautia</taxon>
    </lineage>
</organism>
<sequence length="218" mass="24354">MLEKYKTVYEGGEGEIVEKKSRFIATVRPVKTEEEALAFIEEMKKKYWDARHNCYVYSVGKNREYTRCSDDGEPSGTAGRPMLDVILGEDIYNVAAVVTRYFGGILLGTGGLVRAYSRSLQEGLAASTVIEKTYGISMEVVTDYTGIGKIQYIAGEQKLPILDSEYTDRVVLHLLVPADQIAFVEKAITEGTNGRAKMKKEKDLYYSVIDGEVKVFTD</sequence>
<reference evidence="4 5" key="1">
    <citation type="submission" date="2015-09" db="EMBL/GenBank/DDBJ databases">
        <authorList>
            <consortium name="Pathogen Informatics"/>
        </authorList>
    </citation>
    <scope>NUCLEOTIDE SEQUENCE [LARGE SCALE GENOMIC DNA]</scope>
    <source>
        <strain evidence="4 5">2789STDY5834861</strain>
    </source>
</reference>
<dbReference type="Proteomes" id="UP000095645">
    <property type="component" value="Unassembled WGS sequence"/>
</dbReference>
<dbReference type="InterPro" id="IPR036956">
    <property type="entry name" value="Impact_N_sf"/>
</dbReference>
<feature type="domain" description="UPF0029" evidence="3">
    <location>
        <begin position="142"/>
        <end position="195"/>
    </location>
</feature>
<name>A0A174EZR4_9FIRM</name>
<dbReference type="InterPro" id="IPR020569">
    <property type="entry name" value="UPF0029_Impact_CS"/>
</dbReference>
<evidence type="ECO:0000313" key="4">
    <source>
        <dbReference type="EMBL" id="CUO42158.1"/>
    </source>
</evidence>
<protein>
    <submittedName>
        <fullName evidence="4">IMPACT family member yigZ</fullName>
    </submittedName>
</protein>
<dbReference type="Pfam" id="PF09186">
    <property type="entry name" value="DUF1949"/>
    <property type="match status" value="1"/>
</dbReference>
<dbReference type="InterPro" id="IPR015269">
    <property type="entry name" value="UPF0029_Impact_C"/>
</dbReference>
<proteinExistence type="inferred from homology"/>
<dbReference type="PANTHER" id="PTHR16301">
    <property type="entry name" value="IMPACT-RELATED"/>
    <property type="match status" value="1"/>
</dbReference>
<dbReference type="PANTHER" id="PTHR16301:SF20">
    <property type="entry name" value="IMPACT FAMILY MEMBER YIGZ"/>
    <property type="match status" value="1"/>
</dbReference>
<feature type="domain" description="Impact N-terminal" evidence="2">
    <location>
        <begin position="19"/>
        <end position="122"/>
    </location>
</feature>
<dbReference type="SUPFAM" id="SSF54211">
    <property type="entry name" value="Ribosomal protein S5 domain 2-like"/>
    <property type="match status" value="1"/>
</dbReference>
<dbReference type="GO" id="GO:0006446">
    <property type="term" value="P:regulation of translational initiation"/>
    <property type="evidence" value="ECO:0007669"/>
    <property type="project" value="TreeGrafter"/>
</dbReference>
<dbReference type="NCBIfam" id="TIGR00257">
    <property type="entry name" value="IMPACT_YIGZ"/>
    <property type="match status" value="1"/>
</dbReference>
<dbReference type="Gene3D" id="3.30.70.240">
    <property type="match status" value="1"/>
</dbReference>
<dbReference type="AlphaFoldDB" id="A0A174EZR4"/>
<dbReference type="InterPro" id="IPR023582">
    <property type="entry name" value="Impact"/>
</dbReference>
<evidence type="ECO:0000259" key="2">
    <source>
        <dbReference type="Pfam" id="PF01205"/>
    </source>
</evidence>
<accession>A0A174EZR4</accession>
<dbReference type="GO" id="GO:0005737">
    <property type="term" value="C:cytoplasm"/>
    <property type="evidence" value="ECO:0007669"/>
    <property type="project" value="TreeGrafter"/>
</dbReference>
<evidence type="ECO:0000313" key="5">
    <source>
        <dbReference type="Proteomes" id="UP000095645"/>
    </source>
</evidence>
<dbReference type="SUPFAM" id="SSF54980">
    <property type="entry name" value="EF-G C-terminal domain-like"/>
    <property type="match status" value="1"/>
</dbReference>
<dbReference type="InterPro" id="IPR035647">
    <property type="entry name" value="EFG_III/V"/>
</dbReference>